<keyword evidence="1" id="KW-0812">Transmembrane</keyword>
<keyword evidence="1" id="KW-1133">Transmembrane helix</keyword>
<dbReference type="AlphaFoldDB" id="A0A7S8E658"/>
<protein>
    <submittedName>
        <fullName evidence="2">Uncharacterized protein</fullName>
    </submittedName>
</protein>
<feature type="transmembrane region" description="Helical" evidence="1">
    <location>
        <begin position="20"/>
        <end position="45"/>
    </location>
</feature>
<dbReference type="Proteomes" id="UP000594468">
    <property type="component" value="Chromosome"/>
</dbReference>
<evidence type="ECO:0000313" key="2">
    <source>
        <dbReference type="EMBL" id="QPC80989.1"/>
    </source>
</evidence>
<name>A0A7S8E658_9CHLR</name>
<organism evidence="2 3">
    <name type="scientific">Phototrophicus methaneseepsis</name>
    <dbReference type="NCBI Taxonomy" id="2710758"/>
    <lineage>
        <taxon>Bacteria</taxon>
        <taxon>Bacillati</taxon>
        <taxon>Chloroflexota</taxon>
        <taxon>Candidatus Thermofontia</taxon>
        <taxon>Phototrophicales</taxon>
        <taxon>Phototrophicaceae</taxon>
        <taxon>Phototrophicus</taxon>
    </lineage>
</organism>
<gene>
    <name evidence="2" type="ORF">G4Y79_14890</name>
</gene>
<proteinExistence type="predicted"/>
<evidence type="ECO:0000313" key="3">
    <source>
        <dbReference type="Proteomes" id="UP000594468"/>
    </source>
</evidence>
<dbReference type="KEGG" id="pmet:G4Y79_14890"/>
<accession>A0A7S8E658</accession>
<keyword evidence="1" id="KW-0472">Membrane</keyword>
<dbReference type="EMBL" id="CP062983">
    <property type="protein sequence ID" value="QPC80989.1"/>
    <property type="molecule type" value="Genomic_DNA"/>
</dbReference>
<evidence type="ECO:0000256" key="1">
    <source>
        <dbReference type="SAM" id="Phobius"/>
    </source>
</evidence>
<reference evidence="2 3" key="1">
    <citation type="submission" date="2020-02" db="EMBL/GenBank/DDBJ databases">
        <authorList>
            <person name="Zheng R.K."/>
            <person name="Sun C.M."/>
        </authorList>
    </citation>
    <scope>NUCLEOTIDE SEQUENCE [LARGE SCALE GENOMIC DNA]</scope>
    <source>
        <strain evidence="3">rifampicinis</strain>
    </source>
</reference>
<dbReference type="RefSeq" id="WP_195169062.1">
    <property type="nucleotide sequence ID" value="NZ_CP062983.1"/>
</dbReference>
<keyword evidence="3" id="KW-1185">Reference proteome</keyword>
<sequence length="83" mass="9122">MSDNSTGSNKTLFNVAWHRFSIITSVVSDATARIVSVLFYFTLLVPFGIVSRLFSDALDTNGSAQWLDREPVPNDIDSAKLQG</sequence>